<evidence type="ECO:0000313" key="2">
    <source>
        <dbReference type="Proteomes" id="UP000260782"/>
    </source>
</evidence>
<dbReference type="Proteomes" id="UP000260782">
    <property type="component" value="Unassembled WGS sequence"/>
</dbReference>
<accession>A0A3E2TUL2</accession>
<reference evidence="1 2" key="1">
    <citation type="submission" date="2018-08" db="EMBL/GenBank/DDBJ databases">
        <title>A genome reference for cultivated species of the human gut microbiota.</title>
        <authorList>
            <person name="Zou Y."/>
            <person name="Xue W."/>
            <person name="Luo G."/>
        </authorList>
    </citation>
    <scope>NUCLEOTIDE SEQUENCE [LARGE SCALE GENOMIC DNA]</scope>
    <source>
        <strain evidence="1 2">AF31-14AC</strain>
    </source>
</reference>
<organism evidence="1 2">
    <name type="scientific">Faecalibacterium prausnitzii</name>
    <dbReference type="NCBI Taxonomy" id="853"/>
    <lineage>
        <taxon>Bacteria</taxon>
        <taxon>Bacillati</taxon>
        <taxon>Bacillota</taxon>
        <taxon>Clostridia</taxon>
        <taxon>Eubacteriales</taxon>
        <taxon>Oscillospiraceae</taxon>
        <taxon>Faecalibacterium</taxon>
    </lineage>
</organism>
<comment type="caution">
    <text evidence="1">The sequence shown here is derived from an EMBL/GenBank/DDBJ whole genome shotgun (WGS) entry which is preliminary data.</text>
</comment>
<name>A0A3E2TUL2_9FIRM</name>
<dbReference type="EMBL" id="QVES01000016">
    <property type="protein sequence ID" value="RGB83362.1"/>
    <property type="molecule type" value="Genomic_DNA"/>
</dbReference>
<protein>
    <submittedName>
        <fullName evidence="1">Uncharacterized protein</fullName>
    </submittedName>
</protein>
<evidence type="ECO:0000313" key="1">
    <source>
        <dbReference type="EMBL" id="RGB83362.1"/>
    </source>
</evidence>
<feature type="non-terminal residue" evidence="1">
    <location>
        <position position="1"/>
    </location>
</feature>
<dbReference type="AlphaFoldDB" id="A0A3E2TUL2"/>
<sequence length="83" mass="10132">RFFVKHFFEKLLNFSELKSFSSFSVLTGTFERLLVLFKGFLLSFQKSFFCLSAWRSHIVPHRNHFCKPFLHFFRLFLHFVYIS</sequence>
<gene>
    <name evidence="1" type="ORF">DWZ25_12005</name>
</gene>
<proteinExistence type="predicted"/>